<evidence type="ECO:0000313" key="1">
    <source>
        <dbReference type="EMBL" id="KAG5638812.1"/>
    </source>
</evidence>
<dbReference type="InterPro" id="IPR032675">
    <property type="entry name" value="LRR_dom_sf"/>
</dbReference>
<sequence length="334" mass="37002">LEIMDFGWVEAEMTLVFIAYALQGAGMLEELTFNRRASAMRGFISKSGLEALFFSPRLRRIAVSGIPPCLFPPELFRVLQSTPSIKEISFTSEYRHRICGGDNISESSLPVHSPSSCSSVIRPLVSLKIGGDHLLFLLKSLQPHLQTLHHLHITLHSTTSTGLWTHIQESCTSLVSLRWHDTFRGTGAPLRTSVVSTTEDHRTGFSSALHLGLPQSLRTIILDLQLTREGRSPHLTMLRMAALPPGLAHIIVISQEPLRKQDQLDLALHALVERLPTLKEVWVAQVAFRTPGVAVHLQEGMAQQFPLMRGSGRLRLLVGTPGEVEEMIKDLLGS</sequence>
<dbReference type="Proteomes" id="UP000717328">
    <property type="component" value="Unassembled WGS sequence"/>
</dbReference>
<evidence type="ECO:0000313" key="2">
    <source>
        <dbReference type="Proteomes" id="UP000717328"/>
    </source>
</evidence>
<proteinExistence type="predicted"/>
<organism evidence="1 2">
    <name type="scientific">Sphagnurus paluster</name>
    <dbReference type="NCBI Taxonomy" id="117069"/>
    <lineage>
        <taxon>Eukaryota</taxon>
        <taxon>Fungi</taxon>
        <taxon>Dikarya</taxon>
        <taxon>Basidiomycota</taxon>
        <taxon>Agaricomycotina</taxon>
        <taxon>Agaricomycetes</taxon>
        <taxon>Agaricomycetidae</taxon>
        <taxon>Agaricales</taxon>
        <taxon>Tricholomatineae</taxon>
        <taxon>Lyophyllaceae</taxon>
        <taxon>Sphagnurus</taxon>
    </lineage>
</organism>
<feature type="non-terminal residue" evidence="1">
    <location>
        <position position="1"/>
    </location>
</feature>
<gene>
    <name evidence="1" type="ORF">H0H81_009785</name>
</gene>
<dbReference type="Gene3D" id="3.80.10.10">
    <property type="entry name" value="Ribonuclease Inhibitor"/>
    <property type="match status" value="1"/>
</dbReference>
<name>A0A9P7G128_9AGAR</name>
<dbReference type="AlphaFoldDB" id="A0A9P7G128"/>
<dbReference type="EMBL" id="JABCKI010005743">
    <property type="protein sequence ID" value="KAG5638812.1"/>
    <property type="molecule type" value="Genomic_DNA"/>
</dbReference>
<accession>A0A9P7G128</accession>
<keyword evidence="2" id="KW-1185">Reference proteome</keyword>
<comment type="caution">
    <text evidence="1">The sequence shown here is derived from an EMBL/GenBank/DDBJ whole genome shotgun (WGS) entry which is preliminary data.</text>
</comment>
<reference evidence="1" key="1">
    <citation type="submission" date="2021-02" db="EMBL/GenBank/DDBJ databases">
        <authorList>
            <person name="Nieuwenhuis M."/>
            <person name="Van De Peppel L.J.J."/>
        </authorList>
    </citation>
    <scope>NUCLEOTIDE SEQUENCE</scope>
    <source>
        <strain evidence="1">D49</strain>
    </source>
</reference>
<reference evidence="1" key="2">
    <citation type="submission" date="2021-10" db="EMBL/GenBank/DDBJ databases">
        <title>Phylogenomics reveals ancestral predisposition of the termite-cultivated fungus Termitomyces towards a domesticated lifestyle.</title>
        <authorList>
            <person name="Auxier B."/>
            <person name="Grum-Grzhimaylo A."/>
            <person name="Cardenas M.E."/>
            <person name="Lodge J.D."/>
            <person name="Laessoe T."/>
            <person name="Pedersen O."/>
            <person name="Smith M.E."/>
            <person name="Kuyper T.W."/>
            <person name="Franco-Molano E.A."/>
            <person name="Baroni T.J."/>
            <person name="Aanen D.K."/>
        </authorList>
    </citation>
    <scope>NUCLEOTIDE SEQUENCE</scope>
    <source>
        <strain evidence="1">D49</strain>
    </source>
</reference>
<protein>
    <submittedName>
        <fullName evidence="1">Uncharacterized protein</fullName>
    </submittedName>
</protein>